<dbReference type="PANTHER" id="PTHR19370">
    <property type="entry name" value="NADH-CYTOCHROME B5 REDUCTASE"/>
    <property type="match status" value="1"/>
</dbReference>
<keyword evidence="5" id="KW-0560">Oxidoreductase</keyword>
<dbReference type="InterPro" id="IPR001834">
    <property type="entry name" value="CBR-like"/>
</dbReference>
<evidence type="ECO:0000313" key="9">
    <source>
        <dbReference type="Proteomes" id="UP000053780"/>
    </source>
</evidence>
<feature type="binding site" evidence="6">
    <location>
        <position position="43"/>
    </location>
    <ligand>
        <name>FAD</name>
        <dbReference type="ChEBI" id="CHEBI:57692"/>
    </ligand>
</feature>
<dbReference type="PRINTS" id="PR00406">
    <property type="entry name" value="CYTB5RDTASE"/>
</dbReference>
<sequence length="213" mass="24687">MKDDNLIDMVLEDKKKLSYNVMFIKLKSKMLLQKKNELSFFIKVYNHNGIPDYLNSLTIGESVWISNPMEKLEYNPNYKKILMICGGTGITPMLQILRKENFKSKFTIISCNSSLKDIILSKDIINDDLSVFHVISKKEENNQINNTKYFIDEKSKTYLKDINKIKKYDFVYVCGPPNFMNVVSGDKLPDKTQGEIVGLLKEMGYDSSNVYKF</sequence>
<accession>T0MBS7</accession>
<dbReference type="AlphaFoldDB" id="T0MBS7"/>
<evidence type="ECO:0000259" key="7">
    <source>
        <dbReference type="Pfam" id="PF00175"/>
    </source>
</evidence>
<reference evidence="8 9" key="1">
    <citation type="journal article" date="2013" name="BMC Genomics">
        <title>Genome sequencing and comparative genomics of honey bee microsporidia, Nosema apis reveal novel insights into host-parasite interactions.</title>
        <authorList>
            <person name="Chen Yp."/>
            <person name="Pettis J.S."/>
            <person name="Zhao Y."/>
            <person name="Liu X."/>
            <person name="Tallon L.J."/>
            <person name="Sadzewicz L.D."/>
            <person name="Li R."/>
            <person name="Zheng H."/>
            <person name="Huang S."/>
            <person name="Zhang X."/>
            <person name="Hamilton M.C."/>
            <person name="Pernal S.F."/>
            <person name="Melathopoulos A.P."/>
            <person name="Yan X."/>
            <person name="Evans J.D."/>
        </authorList>
    </citation>
    <scope>NUCLEOTIDE SEQUENCE [LARGE SCALE GENOMIC DNA]</scope>
    <source>
        <strain evidence="8 9">BRL 01</strain>
    </source>
</reference>
<proteinExistence type="inferred from homology"/>
<name>T0MBS7_9MICR</name>
<gene>
    <name evidence="8" type="ORF">NAPIS_ORF01774</name>
</gene>
<comment type="similarity">
    <text evidence="2">Belongs to the flavoprotein pyridine nucleotide cytochrome reductase family.</text>
</comment>
<dbReference type="Gene3D" id="3.40.50.80">
    <property type="entry name" value="Nucleotide-binding domain of ferredoxin-NADP reductase (FNR) module"/>
    <property type="match status" value="1"/>
</dbReference>
<keyword evidence="3 6" id="KW-0285">Flavoprotein</keyword>
<dbReference type="Pfam" id="PF00175">
    <property type="entry name" value="NAD_binding_1"/>
    <property type="match status" value="1"/>
</dbReference>
<feature type="binding site" evidence="6">
    <location>
        <position position="50"/>
    </location>
    <ligand>
        <name>FAD</name>
        <dbReference type="ChEBI" id="CHEBI:57692"/>
    </ligand>
</feature>
<feature type="binding site" evidence="6">
    <location>
        <position position="91"/>
    </location>
    <ligand>
        <name>FAD</name>
        <dbReference type="ChEBI" id="CHEBI:57692"/>
    </ligand>
</feature>
<dbReference type="HOGENOM" id="CLU_003827_9_1_1"/>
<protein>
    <submittedName>
        <fullName evidence="8">Nadh-cytochrome b5 reductase-like protein</fullName>
    </submittedName>
</protein>
<dbReference type="InterPro" id="IPR039261">
    <property type="entry name" value="FNR_nucleotide-bd"/>
</dbReference>
<comment type="cofactor">
    <cofactor evidence="1 6">
        <name>FAD</name>
        <dbReference type="ChEBI" id="CHEBI:57692"/>
    </cofactor>
</comment>
<dbReference type="CDD" id="cd06183">
    <property type="entry name" value="cyt_b5_reduct_like"/>
    <property type="match status" value="1"/>
</dbReference>
<evidence type="ECO:0000256" key="4">
    <source>
        <dbReference type="ARBA" id="ARBA00022827"/>
    </source>
</evidence>
<organism evidence="8 9">
    <name type="scientific">Vairimorpha apis BRL 01</name>
    <dbReference type="NCBI Taxonomy" id="1037528"/>
    <lineage>
        <taxon>Eukaryota</taxon>
        <taxon>Fungi</taxon>
        <taxon>Fungi incertae sedis</taxon>
        <taxon>Microsporidia</taxon>
        <taxon>Nosematidae</taxon>
        <taxon>Vairimorpha</taxon>
    </lineage>
</organism>
<evidence type="ECO:0000256" key="3">
    <source>
        <dbReference type="ARBA" id="ARBA00022630"/>
    </source>
</evidence>
<evidence type="ECO:0000256" key="6">
    <source>
        <dbReference type="PIRSR" id="PIRSR601834-1"/>
    </source>
</evidence>
<dbReference type="InterPro" id="IPR001433">
    <property type="entry name" value="OxRdtase_FAD/NAD-bd"/>
</dbReference>
<evidence type="ECO:0000256" key="2">
    <source>
        <dbReference type="ARBA" id="ARBA00006105"/>
    </source>
</evidence>
<evidence type="ECO:0000313" key="8">
    <source>
        <dbReference type="EMBL" id="EQB60651.1"/>
    </source>
</evidence>
<dbReference type="VEuPathDB" id="MicrosporidiaDB:NAPIS_ORF01774"/>
<feature type="domain" description="Oxidoreductase FAD/NAD(P)-binding" evidence="7">
    <location>
        <begin position="83"/>
        <end position="183"/>
    </location>
</feature>
<dbReference type="Proteomes" id="UP000053780">
    <property type="component" value="Unassembled WGS sequence"/>
</dbReference>
<dbReference type="EMBL" id="KE647263">
    <property type="protein sequence ID" value="EQB60651.1"/>
    <property type="molecule type" value="Genomic_DNA"/>
</dbReference>
<dbReference type="SUPFAM" id="SSF52343">
    <property type="entry name" value="Ferredoxin reductase-like, C-terminal NADP-linked domain"/>
    <property type="match status" value="1"/>
</dbReference>
<keyword evidence="4 6" id="KW-0274">FAD</keyword>
<keyword evidence="9" id="KW-1185">Reference proteome</keyword>
<dbReference type="OrthoDB" id="432685at2759"/>
<evidence type="ECO:0000256" key="1">
    <source>
        <dbReference type="ARBA" id="ARBA00001974"/>
    </source>
</evidence>
<dbReference type="GO" id="GO:0016491">
    <property type="term" value="F:oxidoreductase activity"/>
    <property type="evidence" value="ECO:0007669"/>
    <property type="project" value="UniProtKB-KW"/>
</dbReference>
<evidence type="ECO:0000256" key="5">
    <source>
        <dbReference type="ARBA" id="ARBA00023002"/>
    </source>
</evidence>